<dbReference type="Pfam" id="PF13377">
    <property type="entry name" value="Peripla_BP_3"/>
    <property type="match status" value="1"/>
</dbReference>
<dbReference type="InterPro" id="IPR028082">
    <property type="entry name" value="Peripla_BP_I"/>
</dbReference>
<dbReference type="SUPFAM" id="SSF47413">
    <property type="entry name" value="lambda repressor-like DNA-binding domains"/>
    <property type="match status" value="1"/>
</dbReference>
<dbReference type="GO" id="GO:0003677">
    <property type="term" value="F:DNA binding"/>
    <property type="evidence" value="ECO:0007669"/>
    <property type="project" value="UniProtKB-KW"/>
</dbReference>
<dbReference type="EMBL" id="CP139368">
    <property type="protein sequence ID" value="WPR89506.1"/>
    <property type="molecule type" value="Genomic_DNA"/>
</dbReference>
<dbReference type="Proteomes" id="UP001323798">
    <property type="component" value="Chromosome"/>
</dbReference>
<dbReference type="Pfam" id="PF00356">
    <property type="entry name" value="LacI"/>
    <property type="match status" value="1"/>
</dbReference>
<evidence type="ECO:0000256" key="4">
    <source>
        <dbReference type="SAM" id="MobiDB-lite"/>
    </source>
</evidence>
<organism evidence="6 7">
    <name type="scientific">Microbacterium rhizosphaerae</name>
    <dbReference type="NCBI Taxonomy" id="1678237"/>
    <lineage>
        <taxon>Bacteria</taxon>
        <taxon>Bacillati</taxon>
        <taxon>Actinomycetota</taxon>
        <taxon>Actinomycetes</taxon>
        <taxon>Micrococcales</taxon>
        <taxon>Microbacteriaceae</taxon>
        <taxon>Microbacterium</taxon>
    </lineage>
</organism>
<dbReference type="PROSITE" id="PS50932">
    <property type="entry name" value="HTH_LACI_2"/>
    <property type="match status" value="1"/>
</dbReference>
<keyword evidence="7" id="KW-1185">Reference proteome</keyword>
<dbReference type="Gene3D" id="1.10.260.40">
    <property type="entry name" value="lambda repressor-like DNA-binding domains"/>
    <property type="match status" value="1"/>
</dbReference>
<dbReference type="SMART" id="SM00354">
    <property type="entry name" value="HTH_LACI"/>
    <property type="match status" value="1"/>
</dbReference>
<sequence length="348" mass="37211">MARQRSTIRDVARRAGVSVTTVSHTFSGNGVVNPATQARVRAAASELGYHPDVVASGLRKSRLGVIGLVLRPAVGERPQDLSDVDYFPRFAGAAALTSLEHGYALMLVADPTVSGAPVTAYACDGIVVTDPVADDVLVARLRSSHTPYTLVGADVNDPDDPHVIDIATPAITDRVLDHLTDAGATRLALVNGVDPIEWNAATEQRYRERMREAGREEIVLYAPETEGRAAGVRAADELLALPQRPDGVYCLTSEHARGLVEGLVARGVRVPDDIRVVCGSDADSLRTATPSISSVDLQPEALGRQAAAAVLRQLEPDLDLRVPEPDHGRIILRESTAPASREDRPRQD</sequence>
<dbReference type="InterPro" id="IPR046335">
    <property type="entry name" value="LacI/GalR-like_sensor"/>
</dbReference>
<feature type="compositionally biased region" description="Basic and acidic residues" evidence="4">
    <location>
        <begin position="322"/>
        <end position="332"/>
    </location>
</feature>
<evidence type="ECO:0000256" key="3">
    <source>
        <dbReference type="ARBA" id="ARBA00023163"/>
    </source>
</evidence>
<keyword evidence="3" id="KW-0804">Transcription</keyword>
<reference evidence="6 7" key="1">
    <citation type="submission" date="2023-11" db="EMBL/GenBank/DDBJ databases">
        <title>Genome sequence of Microbacterium rhizosphaerae KACC 19337.</title>
        <authorList>
            <person name="Choi H."/>
            <person name="Kim S."/>
            <person name="Kim Y."/>
            <person name="Kwon S.-W."/>
            <person name="Heo J."/>
        </authorList>
    </citation>
    <scope>NUCLEOTIDE SEQUENCE [LARGE SCALE GENOMIC DNA]</scope>
    <source>
        <strain evidence="6 7">KACC 19337</strain>
    </source>
</reference>
<dbReference type="CDD" id="cd06267">
    <property type="entry name" value="PBP1_LacI_sugar_binding-like"/>
    <property type="match status" value="1"/>
</dbReference>
<name>A0ABZ0SQE0_9MICO</name>
<evidence type="ECO:0000313" key="6">
    <source>
        <dbReference type="EMBL" id="WPR89506.1"/>
    </source>
</evidence>
<evidence type="ECO:0000256" key="1">
    <source>
        <dbReference type="ARBA" id="ARBA00023015"/>
    </source>
</evidence>
<feature type="region of interest" description="Disordered" evidence="4">
    <location>
        <begin position="322"/>
        <end position="348"/>
    </location>
</feature>
<dbReference type="InterPro" id="IPR010982">
    <property type="entry name" value="Lambda_DNA-bd_dom_sf"/>
</dbReference>
<keyword evidence="1" id="KW-0805">Transcription regulation</keyword>
<evidence type="ECO:0000313" key="7">
    <source>
        <dbReference type="Proteomes" id="UP001323798"/>
    </source>
</evidence>
<dbReference type="RefSeq" id="WP_320942220.1">
    <property type="nucleotide sequence ID" value="NZ_BAABEU010000003.1"/>
</dbReference>
<dbReference type="PANTHER" id="PTHR30146:SF153">
    <property type="entry name" value="LACTOSE OPERON REPRESSOR"/>
    <property type="match status" value="1"/>
</dbReference>
<dbReference type="InterPro" id="IPR000843">
    <property type="entry name" value="HTH_LacI"/>
</dbReference>
<proteinExistence type="predicted"/>
<protein>
    <submittedName>
        <fullName evidence="6">LacI family DNA-binding transcriptional regulator</fullName>
    </submittedName>
</protein>
<feature type="domain" description="HTH lacI-type" evidence="5">
    <location>
        <begin position="6"/>
        <end position="60"/>
    </location>
</feature>
<gene>
    <name evidence="6" type="ORF">SM116_17385</name>
</gene>
<dbReference type="SUPFAM" id="SSF53822">
    <property type="entry name" value="Periplasmic binding protein-like I"/>
    <property type="match status" value="1"/>
</dbReference>
<keyword evidence="2 6" id="KW-0238">DNA-binding</keyword>
<accession>A0ABZ0SQE0</accession>
<dbReference type="CDD" id="cd01392">
    <property type="entry name" value="HTH_LacI"/>
    <property type="match status" value="1"/>
</dbReference>
<dbReference type="Gene3D" id="3.40.50.2300">
    <property type="match status" value="2"/>
</dbReference>
<dbReference type="PANTHER" id="PTHR30146">
    <property type="entry name" value="LACI-RELATED TRANSCRIPTIONAL REPRESSOR"/>
    <property type="match status" value="1"/>
</dbReference>
<evidence type="ECO:0000256" key="2">
    <source>
        <dbReference type="ARBA" id="ARBA00023125"/>
    </source>
</evidence>
<evidence type="ECO:0000259" key="5">
    <source>
        <dbReference type="PROSITE" id="PS50932"/>
    </source>
</evidence>